<accession>A0A6A5QZF3</accession>
<dbReference type="Proteomes" id="UP000800096">
    <property type="component" value="Unassembled WGS sequence"/>
</dbReference>
<evidence type="ECO:0000313" key="2">
    <source>
        <dbReference type="Proteomes" id="UP000800096"/>
    </source>
</evidence>
<gene>
    <name evidence="1" type="ORF">BDU57DRAFT_508393</name>
</gene>
<dbReference type="AlphaFoldDB" id="A0A6A5QZF3"/>
<reference evidence="1" key="1">
    <citation type="journal article" date="2020" name="Stud. Mycol.">
        <title>101 Dothideomycetes genomes: a test case for predicting lifestyles and emergence of pathogens.</title>
        <authorList>
            <person name="Haridas S."/>
            <person name="Albert R."/>
            <person name="Binder M."/>
            <person name="Bloem J."/>
            <person name="Labutti K."/>
            <person name="Salamov A."/>
            <person name="Andreopoulos B."/>
            <person name="Baker S."/>
            <person name="Barry K."/>
            <person name="Bills G."/>
            <person name="Bluhm B."/>
            <person name="Cannon C."/>
            <person name="Castanera R."/>
            <person name="Culley D."/>
            <person name="Daum C."/>
            <person name="Ezra D."/>
            <person name="Gonzalez J."/>
            <person name="Henrissat B."/>
            <person name="Kuo A."/>
            <person name="Liang C."/>
            <person name="Lipzen A."/>
            <person name="Lutzoni F."/>
            <person name="Magnuson J."/>
            <person name="Mondo S."/>
            <person name="Nolan M."/>
            <person name="Ohm R."/>
            <person name="Pangilinan J."/>
            <person name="Park H.-J."/>
            <person name="Ramirez L."/>
            <person name="Alfaro M."/>
            <person name="Sun H."/>
            <person name="Tritt A."/>
            <person name="Yoshinaga Y."/>
            <person name="Zwiers L.-H."/>
            <person name="Turgeon B."/>
            <person name="Goodwin S."/>
            <person name="Spatafora J."/>
            <person name="Crous P."/>
            <person name="Grigoriev I."/>
        </authorList>
    </citation>
    <scope>NUCLEOTIDE SEQUENCE</scope>
    <source>
        <strain evidence="1">HMLAC05119</strain>
    </source>
</reference>
<organism evidence="1 2">
    <name type="scientific">Ampelomyces quisqualis</name>
    <name type="common">Powdery mildew agent</name>
    <dbReference type="NCBI Taxonomy" id="50730"/>
    <lineage>
        <taxon>Eukaryota</taxon>
        <taxon>Fungi</taxon>
        <taxon>Dikarya</taxon>
        <taxon>Ascomycota</taxon>
        <taxon>Pezizomycotina</taxon>
        <taxon>Dothideomycetes</taxon>
        <taxon>Pleosporomycetidae</taxon>
        <taxon>Pleosporales</taxon>
        <taxon>Pleosporineae</taxon>
        <taxon>Phaeosphaeriaceae</taxon>
        <taxon>Ampelomyces</taxon>
    </lineage>
</organism>
<evidence type="ECO:0000313" key="1">
    <source>
        <dbReference type="EMBL" id="KAF1920218.1"/>
    </source>
</evidence>
<keyword evidence="2" id="KW-1185">Reference proteome</keyword>
<proteinExistence type="predicted"/>
<protein>
    <submittedName>
        <fullName evidence="1">Uncharacterized protein</fullName>
    </submittedName>
</protein>
<dbReference type="EMBL" id="ML979132">
    <property type="protein sequence ID" value="KAF1920218.1"/>
    <property type="molecule type" value="Genomic_DNA"/>
</dbReference>
<sequence length="152" mass="16282">MLHVSQGEWLPCQTHSVLHLHAINPPTLSASFAPSPVSAAKRAHRAPLRQPTPSPHLCRSTCSAACSNAVAPGLPSEVLNPRMKSCVWQLWCGTGYQVYVCRRKCSTTGDGVDEKKGGGGRGQAHGKWADELEPALRIQNNVVLSFGDAFLG</sequence>
<name>A0A6A5QZF3_AMPQU</name>